<dbReference type="Proteomes" id="UP001281147">
    <property type="component" value="Unassembled WGS sequence"/>
</dbReference>
<protein>
    <submittedName>
        <fullName evidence="1">Uncharacterized protein</fullName>
    </submittedName>
</protein>
<accession>A0ACC3MDN9</accession>
<sequence length="204" mass="23129">MDIEELASCVATNKLITIIVDTDHSQKIYKVQSALLKQASPWFRKALSERTVEVFLYWLFSQSNPFEGKVEDKDLNEHKVQNLAVDVWIFADKHFLTVLQNLAMRCLHDTLQTHYVYSGNISKAYEFTAPQSVMRRLLVAEVVFSLHGAIMRPSELENLPFTNISEFTSDPATQFLADGKDAEIHAGSTSTEMFLVDEGVPSNR</sequence>
<reference evidence="1" key="1">
    <citation type="submission" date="2023-07" db="EMBL/GenBank/DDBJ databases">
        <title>Black Yeasts Isolated from many extreme environments.</title>
        <authorList>
            <person name="Coleine C."/>
            <person name="Stajich J.E."/>
            <person name="Selbmann L."/>
        </authorList>
    </citation>
    <scope>NUCLEOTIDE SEQUENCE</scope>
    <source>
        <strain evidence="1">CCFEE 5714</strain>
    </source>
</reference>
<keyword evidence="2" id="KW-1185">Reference proteome</keyword>
<comment type="caution">
    <text evidence="1">The sequence shown here is derived from an EMBL/GenBank/DDBJ whole genome shotgun (WGS) entry which is preliminary data.</text>
</comment>
<organism evidence="1 2">
    <name type="scientific">Vermiconidia calcicola</name>
    <dbReference type="NCBI Taxonomy" id="1690605"/>
    <lineage>
        <taxon>Eukaryota</taxon>
        <taxon>Fungi</taxon>
        <taxon>Dikarya</taxon>
        <taxon>Ascomycota</taxon>
        <taxon>Pezizomycotina</taxon>
        <taxon>Dothideomycetes</taxon>
        <taxon>Dothideomycetidae</taxon>
        <taxon>Mycosphaerellales</taxon>
        <taxon>Extremaceae</taxon>
        <taxon>Vermiconidia</taxon>
    </lineage>
</organism>
<proteinExistence type="predicted"/>
<evidence type="ECO:0000313" key="2">
    <source>
        <dbReference type="Proteomes" id="UP001281147"/>
    </source>
</evidence>
<gene>
    <name evidence="1" type="ORF">LTR37_019601</name>
</gene>
<dbReference type="EMBL" id="JAUTXU010000308">
    <property type="protein sequence ID" value="KAK3686670.1"/>
    <property type="molecule type" value="Genomic_DNA"/>
</dbReference>
<evidence type="ECO:0000313" key="1">
    <source>
        <dbReference type="EMBL" id="KAK3686670.1"/>
    </source>
</evidence>
<name>A0ACC3MDN9_9PEZI</name>